<gene>
    <name evidence="2" type="ORF">PCOR1329_LOCUS16778</name>
</gene>
<name>A0ABN9R1B5_9DINO</name>
<feature type="region of interest" description="Disordered" evidence="1">
    <location>
        <begin position="1"/>
        <end position="39"/>
    </location>
</feature>
<reference evidence="2" key="1">
    <citation type="submission" date="2023-10" db="EMBL/GenBank/DDBJ databases">
        <authorList>
            <person name="Chen Y."/>
            <person name="Shah S."/>
            <person name="Dougan E. K."/>
            <person name="Thang M."/>
            <person name="Chan C."/>
        </authorList>
    </citation>
    <scope>NUCLEOTIDE SEQUENCE [LARGE SCALE GENOMIC DNA]</scope>
</reference>
<feature type="compositionally biased region" description="Polar residues" evidence="1">
    <location>
        <begin position="20"/>
        <end position="31"/>
    </location>
</feature>
<evidence type="ECO:0000256" key="1">
    <source>
        <dbReference type="SAM" id="MobiDB-lite"/>
    </source>
</evidence>
<sequence>ASSAFTGDSGSEEEEETFSPARTASFANSGEASRHVGPSQAARANFELLRSLAVAAEAKASFESRLELDEEDETDSEDEFVRGFGKCARQWAVGSQPRRCAQA</sequence>
<accession>A0ABN9R1B5</accession>
<evidence type="ECO:0000313" key="3">
    <source>
        <dbReference type="Proteomes" id="UP001189429"/>
    </source>
</evidence>
<organism evidence="2 3">
    <name type="scientific">Prorocentrum cordatum</name>
    <dbReference type="NCBI Taxonomy" id="2364126"/>
    <lineage>
        <taxon>Eukaryota</taxon>
        <taxon>Sar</taxon>
        <taxon>Alveolata</taxon>
        <taxon>Dinophyceae</taxon>
        <taxon>Prorocentrales</taxon>
        <taxon>Prorocentraceae</taxon>
        <taxon>Prorocentrum</taxon>
    </lineage>
</organism>
<protein>
    <submittedName>
        <fullName evidence="2">Uncharacterized protein</fullName>
    </submittedName>
</protein>
<feature type="non-terminal residue" evidence="2">
    <location>
        <position position="1"/>
    </location>
</feature>
<evidence type="ECO:0000313" key="2">
    <source>
        <dbReference type="EMBL" id="CAK0812503.1"/>
    </source>
</evidence>
<keyword evidence="3" id="KW-1185">Reference proteome</keyword>
<proteinExistence type="predicted"/>
<dbReference type="EMBL" id="CAUYUJ010005162">
    <property type="protein sequence ID" value="CAK0812503.1"/>
    <property type="molecule type" value="Genomic_DNA"/>
</dbReference>
<dbReference type="Proteomes" id="UP001189429">
    <property type="component" value="Unassembled WGS sequence"/>
</dbReference>
<comment type="caution">
    <text evidence="2">The sequence shown here is derived from an EMBL/GenBank/DDBJ whole genome shotgun (WGS) entry which is preliminary data.</text>
</comment>